<protein>
    <submittedName>
        <fullName evidence="1">Uncharacterized protein</fullName>
    </submittedName>
</protein>
<organism evidence="1">
    <name type="scientific">uncultured Sphingosinicella sp</name>
    <dbReference type="NCBI Taxonomy" id="478748"/>
    <lineage>
        <taxon>Bacteria</taxon>
        <taxon>Pseudomonadati</taxon>
        <taxon>Pseudomonadota</taxon>
        <taxon>Alphaproteobacteria</taxon>
        <taxon>Sphingomonadales</taxon>
        <taxon>Sphingosinicellaceae</taxon>
        <taxon>Sphingosinicella</taxon>
        <taxon>environmental samples</taxon>
    </lineage>
</organism>
<reference evidence="1" key="1">
    <citation type="submission" date="2020-02" db="EMBL/GenBank/DDBJ databases">
        <authorList>
            <person name="Meier V. D."/>
        </authorList>
    </citation>
    <scope>NUCLEOTIDE SEQUENCE</scope>
    <source>
        <strain evidence="1">AVDCRST_MAG23</strain>
    </source>
</reference>
<accession>A0A6J4TWP2</accession>
<sequence length="58" mass="5819">MFKFDKVELQRMAVAAVGALVLTTTFVGAAVAPASVPAESCAVAICAASSQFSDLANA</sequence>
<gene>
    <name evidence="1" type="ORF">AVDCRST_MAG23-1261</name>
</gene>
<dbReference type="EMBL" id="CADCWD010000051">
    <property type="protein sequence ID" value="CAA9533796.1"/>
    <property type="molecule type" value="Genomic_DNA"/>
</dbReference>
<dbReference type="AlphaFoldDB" id="A0A6J4TWP2"/>
<name>A0A6J4TWP2_9SPHN</name>
<evidence type="ECO:0000313" key="1">
    <source>
        <dbReference type="EMBL" id="CAA9533796.1"/>
    </source>
</evidence>
<proteinExistence type="predicted"/>